<dbReference type="InterPro" id="IPR002885">
    <property type="entry name" value="PPR_rpt"/>
</dbReference>
<dbReference type="Pfam" id="PF01535">
    <property type="entry name" value="PPR"/>
    <property type="match status" value="2"/>
</dbReference>
<evidence type="ECO:0000313" key="6">
    <source>
        <dbReference type="EMBL" id="KAJ0203750.1"/>
    </source>
</evidence>
<gene>
    <name evidence="6" type="ORF">LSAT_V11C500230540</name>
</gene>
<dbReference type="InterPro" id="IPR011990">
    <property type="entry name" value="TPR-like_helical_dom_sf"/>
</dbReference>
<dbReference type="PANTHER" id="PTHR47262:SF1">
    <property type="entry name" value="OS02G0132600 PROTEIN"/>
    <property type="match status" value="1"/>
</dbReference>
<dbReference type="InterPro" id="IPR033443">
    <property type="entry name" value="PROP1-like_PPR_dom"/>
</dbReference>
<reference evidence="6 7" key="1">
    <citation type="journal article" date="2017" name="Nat. Commun.">
        <title>Genome assembly with in vitro proximity ligation data and whole-genome triplication in lettuce.</title>
        <authorList>
            <person name="Reyes-Chin-Wo S."/>
            <person name="Wang Z."/>
            <person name="Yang X."/>
            <person name="Kozik A."/>
            <person name="Arikit S."/>
            <person name="Song C."/>
            <person name="Xia L."/>
            <person name="Froenicke L."/>
            <person name="Lavelle D.O."/>
            <person name="Truco M.J."/>
            <person name="Xia R."/>
            <person name="Zhu S."/>
            <person name="Xu C."/>
            <person name="Xu H."/>
            <person name="Xu X."/>
            <person name="Cox K."/>
            <person name="Korf I."/>
            <person name="Meyers B.C."/>
            <person name="Michelmore R.W."/>
        </authorList>
    </citation>
    <scope>NUCLEOTIDE SEQUENCE [LARGE SCALE GENOMIC DNA]</scope>
    <source>
        <strain evidence="7">cv. Salinas</strain>
        <tissue evidence="6">Seedlings</tissue>
    </source>
</reference>
<feature type="region of interest" description="Disordered" evidence="3">
    <location>
        <begin position="58"/>
        <end position="94"/>
    </location>
</feature>
<dbReference type="PROSITE" id="PS51375">
    <property type="entry name" value="PPR"/>
    <property type="match status" value="3"/>
</dbReference>
<dbReference type="Gene3D" id="1.25.40.10">
    <property type="entry name" value="Tetratricopeptide repeat domain"/>
    <property type="match status" value="3"/>
</dbReference>
<feature type="domain" description="PROP1-like PPR" evidence="5">
    <location>
        <begin position="489"/>
        <end position="627"/>
    </location>
</feature>
<evidence type="ECO:0000313" key="7">
    <source>
        <dbReference type="Proteomes" id="UP000235145"/>
    </source>
</evidence>
<accession>A0A9R1VCQ7</accession>
<evidence type="ECO:0000259" key="5">
    <source>
        <dbReference type="Pfam" id="PF17177"/>
    </source>
</evidence>
<protein>
    <recommendedName>
        <fullName evidence="5">PROP1-like PPR domain-containing protein</fullName>
    </recommendedName>
</protein>
<feature type="compositionally biased region" description="Polar residues" evidence="3">
    <location>
        <begin position="1"/>
        <end position="17"/>
    </location>
</feature>
<evidence type="ECO:0000256" key="2">
    <source>
        <dbReference type="PROSITE-ProRule" id="PRU00708"/>
    </source>
</evidence>
<dbReference type="PANTHER" id="PTHR47262">
    <property type="entry name" value="OS02G0132600 PROTEIN"/>
    <property type="match status" value="1"/>
</dbReference>
<dbReference type="Proteomes" id="UP000235145">
    <property type="component" value="Unassembled WGS sequence"/>
</dbReference>
<keyword evidence="7" id="KW-1185">Reference proteome</keyword>
<proteinExistence type="predicted"/>
<dbReference type="Pfam" id="PF17177">
    <property type="entry name" value="PPR_long"/>
    <property type="match status" value="1"/>
</dbReference>
<dbReference type="AlphaFoldDB" id="A0A9R1VCQ7"/>
<evidence type="ECO:0000256" key="3">
    <source>
        <dbReference type="SAM" id="MobiDB-lite"/>
    </source>
</evidence>
<keyword evidence="4" id="KW-0812">Transmembrane</keyword>
<comment type="caution">
    <text evidence="6">The sequence shown here is derived from an EMBL/GenBank/DDBJ whole genome shotgun (WGS) entry which is preliminary data.</text>
</comment>
<feature type="repeat" description="PPR" evidence="2">
    <location>
        <begin position="555"/>
        <end position="589"/>
    </location>
</feature>
<feature type="compositionally biased region" description="Basic residues" evidence="3">
    <location>
        <begin position="928"/>
        <end position="939"/>
    </location>
</feature>
<dbReference type="NCBIfam" id="TIGR00756">
    <property type="entry name" value="PPR"/>
    <property type="match status" value="2"/>
</dbReference>
<feature type="compositionally biased region" description="Low complexity" evidence="3">
    <location>
        <begin position="58"/>
        <end position="80"/>
    </location>
</feature>
<dbReference type="EMBL" id="NBSK02000005">
    <property type="protein sequence ID" value="KAJ0203750.1"/>
    <property type="molecule type" value="Genomic_DNA"/>
</dbReference>
<feature type="region of interest" description="Disordered" evidence="3">
    <location>
        <begin position="1"/>
        <end position="30"/>
    </location>
</feature>
<evidence type="ECO:0000256" key="1">
    <source>
        <dbReference type="ARBA" id="ARBA00022737"/>
    </source>
</evidence>
<evidence type="ECO:0000256" key="4">
    <source>
        <dbReference type="SAM" id="Phobius"/>
    </source>
</evidence>
<name>A0A9R1VCQ7_LACSA</name>
<organism evidence="6 7">
    <name type="scientific">Lactuca sativa</name>
    <name type="common">Garden lettuce</name>
    <dbReference type="NCBI Taxonomy" id="4236"/>
    <lineage>
        <taxon>Eukaryota</taxon>
        <taxon>Viridiplantae</taxon>
        <taxon>Streptophyta</taxon>
        <taxon>Embryophyta</taxon>
        <taxon>Tracheophyta</taxon>
        <taxon>Spermatophyta</taxon>
        <taxon>Magnoliopsida</taxon>
        <taxon>eudicotyledons</taxon>
        <taxon>Gunneridae</taxon>
        <taxon>Pentapetalae</taxon>
        <taxon>asterids</taxon>
        <taxon>campanulids</taxon>
        <taxon>Asterales</taxon>
        <taxon>Asteraceae</taxon>
        <taxon>Cichorioideae</taxon>
        <taxon>Cichorieae</taxon>
        <taxon>Lactucinae</taxon>
        <taxon>Lactuca</taxon>
    </lineage>
</organism>
<keyword evidence="4" id="KW-0472">Membrane</keyword>
<feature type="region of interest" description="Disordered" evidence="3">
    <location>
        <begin position="920"/>
        <end position="939"/>
    </location>
</feature>
<keyword evidence="4" id="KW-1133">Transmembrane helix</keyword>
<sequence length="939" mass="105780">MSAKTRTLTKLLSSGTTHSHRKSKNITRSAVTNTSSIASAAKDTLKNYIRVASAADSSSSSYLKPPRSNKSPSSKPLSELAVESNRVGTSSSTSDSFARFSHVYKLKLSNESVNLKSCDSKRDLSRQLHSIIFGTYLIVSLLNFTFVRLNMLSFIYVRIPLHGSSFFFVTYHNRNVGDTDESPDSKETCDYDVQPSAGLLDIPWAPTLINSTTSLRRKDVTRERKQKWVFKSTQGTRFSRLTRLCTRRLGADNAIKVFGKLGRQTGVKEFNAMIEVCIEKARNTDDEDTALEEFHRAYMVFESMRESGFEIGEETYGPFLLFIIDMGMVEEFHFFCENIKKENLNSLSRLAYYEMLLWIKLNDGDKIQMLITNADGSDESNFNESYLVALCEGDRQEEVSFLLETIDIKKVSSKESMERIFKSLGGLSLETHAKKFLLELKTDGETGQDLSNLIYCYAMSIPNIQIENIVTKFKSLQAELKVSSSSVPYEKLIKTCCSSGEVHLAIDLVESMFEEGLNVRINTINSILTTCDLSCEYNLVHRINSMINDHNIHPNAETFRIMISLCVKMKDFDKAYSIIGDLERLNLIPTANMYNAIMGGYFRQKNFHKGLMVLKQMDKSKVKPDSLTFSYILGNCNSEDDIIKYIKELEESGVQPTKHIFMALINAYAACGLFDKAKQVLSDKRIAFQVVNEMKSVLVSALATNGQMADALEVYDQLKQVEAILEPKSAICLIEHLQSEGELDRLLQLLKQLEDSELWHDGCARIILYCVRYKLLGPAVDLLKQRMEKSSTNEMASEVLFDEVFYEIAVMKPSDVQFGLDLLKGIKEEIGIRASRKSLDFLLSACVNAKDLNRSFSVWKEYQTAGLPYNVLTYLRMYQALLASGGHKAAKVLLGNISDDDSHVCDVIKACQATYGISSSSSSALVEKKKKKKNKKKSK</sequence>
<feature type="repeat" description="PPR" evidence="2">
    <location>
        <begin position="590"/>
        <end position="624"/>
    </location>
</feature>
<feature type="repeat" description="PPR" evidence="2">
    <location>
        <begin position="485"/>
        <end position="519"/>
    </location>
</feature>
<keyword evidence="1" id="KW-0677">Repeat</keyword>
<feature type="transmembrane region" description="Helical" evidence="4">
    <location>
        <begin position="131"/>
        <end position="157"/>
    </location>
</feature>